<evidence type="ECO:0000313" key="2">
    <source>
        <dbReference type="Proteomes" id="UP000241365"/>
    </source>
</evidence>
<dbReference type="Pfam" id="PF19073">
    <property type="entry name" value="DUF5769"/>
    <property type="match status" value="1"/>
</dbReference>
<keyword evidence="2" id="KW-1185">Reference proteome</keyword>
<evidence type="ECO:0000313" key="1">
    <source>
        <dbReference type="EMBL" id="ANB50345.1"/>
    </source>
</evidence>
<accession>A0A167R5W7</accession>
<sequence length="320" mass="37530">MNTIPIKSSPLTLSSIIIKNKIDKLGRDNFQSELLKLGLPKDDTECLLNRYEQTVKNNMIEVIFNSLEQFINKFSKVSPGTKLPKHQPMVYGGYYRDYLAELPFNDLDIRFRCLDDIKIYIEHFLPFTCVNINNSYSYCGCVTLMISNLDTIDIKLRLDLTYSIKEYDYSSGKKCFKTRQDFDVNLLTGTKSIHNIDNNSFMRLGKYCQIKNIIENCRNRQFVVLTGLGRPIIKHHHIYIKIYRDSYGMITSIQYNHPDNNQYDCISRNSKQGMKLLERMDKMINSGWKIANHPCDNPDCILAPSELYEEYLEYCQYHYD</sequence>
<name>A0A167R5W7_9VIRU</name>
<dbReference type="Proteomes" id="UP000241365">
    <property type="component" value="Segment"/>
</dbReference>
<organism evidence="1 2">
    <name type="scientific">Powai lake megavirus</name>
    <dbReference type="NCBI Taxonomy" id="1842663"/>
    <lineage>
        <taxon>Viruses</taxon>
        <taxon>Varidnaviria</taxon>
        <taxon>Bamfordvirae</taxon>
        <taxon>Nucleocytoviricota</taxon>
        <taxon>Megaviricetes</taxon>
        <taxon>Imitervirales</taxon>
        <taxon>Mimiviridae</taxon>
        <taxon>Megamimivirinae</taxon>
        <taxon>Megavirus</taxon>
        <taxon>Megavirus powaiense</taxon>
    </lineage>
</organism>
<dbReference type="GeneID" id="80512707"/>
<dbReference type="EMBL" id="KU877344">
    <property type="protein sequence ID" value="ANB50345.1"/>
    <property type="molecule type" value="Genomic_DNA"/>
</dbReference>
<reference evidence="1 2" key="1">
    <citation type="journal article" date="2016" name="Genome Announc.">
        <title>Complete Genome Sequence of a New Megavirus Family Member Isolated from an Inland Water Lake for the First Time in India.</title>
        <authorList>
            <person name="Chatterjee A."/>
            <person name="Ali F."/>
            <person name="Bange D."/>
            <person name="Kondabagil K."/>
        </authorList>
    </citation>
    <scope>NUCLEOTIDE SEQUENCE [LARGE SCALE GENOMIC DNA]</scope>
    <source>
        <strain evidence="1">1</strain>
    </source>
</reference>
<dbReference type="KEGG" id="vg:80512707"/>
<dbReference type="RefSeq" id="YP_010776096.1">
    <property type="nucleotide sequence ID" value="NC_075034.1"/>
</dbReference>
<dbReference type="InterPro" id="IPR043908">
    <property type="entry name" value="DUF5769"/>
</dbReference>
<proteinExistence type="predicted"/>
<protein>
    <submittedName>
        <fullName evidence="1">Uncharacterized protein</fullName>
    </submittedName>
</protein>